<dbReference type="GO" id="GO:0016779">
    <property type="term" value="F:nucleotidyltransferase activity"/>
    <property type="evidence" value="ECO:0007669"/>
    <property type="project" value="UniProtKB-KW"/>
</dbReference>
<evidence type="ECO:0000256" key="13">
    <source>
        <dbReference type="RuleBase" id="RU003781"/>
    </source>
</evidence>
<dbReference type="NCBIfam" id="TIGR00042">
    <property type="entry name" value="RdgB/HAM1 family non-canonical purine NTP pyrophosphatase"/>
    <property type="match status" value="1"/>
</dbReference>
<evidence type="ECO:0000256" key="4">
    <source>
        <dbReference type="ARBA" id="ARBA00022695"/>
    </source>
</evidence>
<feature type="binding site" evidence="12">
    <location>
        <position position="390"/>
    </location>
    <ligand>
        <name>substrate</name>
    </ligand>
</feature>
<dbReference type="InterPro" id="IPR020922">
    <property type="entry name" value="dITP/XTP_pyrophosphatase"/>
</dbReference>
<dbReference type="AlphaFoldDB" id="A0A0R1HG47"/>
<keyword evidence="4" id="KW-0548">Nucleotidyltransferase</keyword>
<dbReference type="GO" id="GO:0046872">
    <property type="term" value="F:metal ion binding"/>
    <property type="evidence" value="ECO:0007669"/>
    <property type="project" value="UniProtKB-KW"/>
</dbReference>
<evidence type="ECO:0000313" key="15">
    <source>
        <dbReference type="EMBL" id="KRK45413.1"/>
    </source>
</evidence>
<feature type="binding site" evidence="12">
    <location>
        <begin position="223"/>
        <end position="228"/>
    </location>
    <ligand>
        <name>substrate</name>
    </ligand>
</feature>
<feature type="binding site" evidence="12">
    <location>
        <position position="286"/>
    </location>
    <ligand>
        <name>substrate</name>
    </ligand>
</feature>
<dbReference type="EC" id="3.6.1.66" evidence="12"/>
<keyword evidence="3" id="KW-0808">Transferase</keyword>
<dbReference type="InterPro" id="IPR027408">
    <property type="entry name" value="PNPase/RNase_PH_dom_sf"/>
</dbReference>
<dbReference type="GO" id="GO:0035870">
    <property type="term" value="F:dITP diphosphatase activity"/>
    <property type="evidence" value="ECO:0007669"/>
    <property type="project" value="UniProtKB-UniRule"/>
</dbReference>
<evidence type="ECO:0000256" key="8">
    <source>
        <dbReference type="ARBA" id="ARBA00022842"/>
    </source>
</evidence>
<dbReference type="InterPro" id="IPR029001">
    <property type="entry name" value="ITPase-like_fam"/>
</dbReference>
<dbReference type="InterPro" id="IPR015847">
    <property type="entry name" value="ExoRNase_PH_dom2"/>
</dbReference>
<dbReference type="InterPro" id="IPR002637">
    <property type="entry name" value="RdgB/HAM1"/>
</dbReference>
<dbReference type="GO" id="GO:0036222">
    <property type="term" value="F:XTP diphosphatase activity"/>
    <property type="evidence" value="ECO:0007669"/>
    <property type="project" value="UniProtKB-UniRule"/>
</dbReference>
<feature type="binding site" evidence="12">
    <location>
        <position position="285"/>
    </location>
    <ligand>
        <name>Mg(2+)</name>
        <dbReference type="ChEBI" id="CHEBI:18420"/>
    </ligand>
</feature>
<proteinExistence type="inferred from homology"/>
<dbReference type="GO" id="GO:0000166">
    <property type="term" value="F:nucleotide binding"/>
    <property type="evidence" value="ECO:0007669"/>
    <property type="project" value="UniProtKB-KW"/>
</dbReference>
<feature type="domain" description="Exoribonuclease phosphorolytic" evidence="14">
    <location>
        <begin position="126"/>
        <end position="186"/>
    </location>
</feature>
<keyword evidence="16" id="KW-1185">Reference proteome</keyword>
<feature type="binding site" evidence="12">
    <location>
        <begin position="395"/>
        <end position="396"/>
    </location>
    <ligand>
        <name>substrate</name>
    </ligand>
</feature>
<dbReference type="GO" id="GO:0009146">
    <property type="term" value="P:purine nucleoside triphosphate catabolic process"/>
    <property type="evidence" value="ECO:0007669"/>
    <property type="project" value="UniProtKB-UniRule"/>
</dbReference>
<feature type="binding site" evidence="12">
    <location>
        <position position="256"/>
    </location>
    <ligand>
        <name>Mg(2+)</name>
        <dbReference type="ChEBI" id="CHEBI:18420"/>
    </ligand>
</feature>
<dbReference type="Pfam" id="PF03725">
    <property type="entry name" value="RNase_PH_C"/>
    <property type="match status" value="1"/>
</dbReference>
<dbReference type="SUPFAM" id="SSF55666">
    <property type="entry name" value="Ribonuclease PH domain 2-like"/>
    <property type="match status" value="1"/>
</dbReference>
<dbReference type="InterPro" id="IPR020568">
    <property type="entry name" value="Ribosomal_Su5_D2-typ_SF"/>
</dbReference>
<evidence type="ECO:0000256" key="3">
    <source>
        <dbReference type="ARBA" id="ARBA00022679"/>
    </source>
</evidence>
<dbReference type="HAMAP" id="MF_01405">
    <property type="entry name" value="Non_canon_purine_NTPase"/>
    <property type="match status" value="1"/>
</dbReference>
<comment type="caution">
    <text evidence="15">The sequence shown here is derived from an EMBL/GenBank/DDBJ whole genome shotgun (WGS) entry which is preliminary data.</text>
</comment>
<dbReference type="Gene3D" id="3.30.230.70">
    <property type="entry name" value="GHMP Kinase, N-terminal domain"/>
    <property type="match status" value="1"/>
</dbReference>
<dbReference type="GO" id="GO:0017111">
    <property type="term" value="F:ribonucleoside triphosphate phosphatase activity"/>
    <property type="evidence" value="ECO:0007669"/>
    <property type="project" value="InterPro"/>
</dbReference>
<keyword evidence="5 12" id="KW-0479">Metal-binding</keyword>
<dbReference type="Gene3D" id="3.90.950.10">
    <property type="match status" value="1"/>
</dbReference>
<comment type="catalytic activity">
    <reaction evidence="10 12">
        <text>dITP + H2O = dIMP + diphosphate + H(+)</text>
        <dbReference type="Rhea" id="RHEA:28342"/>
        <dbReference type="ChEBI" id="CHEBI:15377"/>
        <dbReference type="ChEBI" id="CHEBI:15378"/>
        <dbReference type="ChEBI" id="CHEBI:33019"/>
        <dbReference type="ChEBI" id="CHEBI:61194"/>
        <dbReference type="ChEBI" id="CHEBI:61382"/>
        <dbReference type="EC" id="3.6.1.66"/>
    </reaction>
</comment>
<keyword evidence="7 12" id="KW-0378">Hydrolase</keyword>
<dbReference type="Proteomes" id="UP000051450">
    <property type="component" value="Unassembled WGS sequence"/>
</dbReference>
<comment type="subunit">
    <text evidence="2 12">Homodimer.</text>
</comment>
<comment type="cofactor">
    <cofactor evidence="12">
        <name>Mg(2+)</name>
        <dbReference type="ChEBI" id="CHEBI:18420"/>
    </cofactor>
    <text evidence="12">Binds 1 Mg(2+) ion per subunit.</text>
</comment>
<sequence length="413" mass="45424">MRKHENRDNLEVRPVSITKLSLKQVDSAIEYRLGLTKVTILVNEVSTAGELTVDINQWLGIKASVNVDVITSSLKTALAEPLKEKGFALQVQITQVDGDVVAAVINASYVAIQNLLLQNDGQQLKPFSAVNVGFIDFELFVDLTGQEESDADSHLVIVQNESGAFLQLNFEKSNADLLGDKLTQLLGGAMEGLSELMGNSQKQTILIQNNHIENQKDVILIATKNEGKATEFKRLFNPLGFKITTLLDYPELPDVEETGKTFEENAKLKAETISNLTKLPVLADDSGLMVDALGGRPGIFSARYARDHDDAANNAKLLHELTDVPKEERTATFHTTLVFARPGSESLVADGEVAGLILGIPRGDNGFGYDPLFYVPELDKSMAELTETEKNKISHRGRATVNLMSEFNDWWEK</sequence>
<dbReference type="InterPro" id="IPR036345">
    <property type="entry name" value="ExoRNase_PH_dom2_sf"/>
</dbReference>
<dbReference type="SUPFAM" id="SSF52972">
    <property type="entry name" value="ITPase-like"/>
    <property type="match status" value="1"/>
</dbReference>
<dbReference type="FunFam" id="3.90.950.10:FF:000001">
    <property type="entry name" value="dITP/XTP pyrophosphatase"/>
    <property type="match status" value="1"/>
</dbReference>
<dbReference type="RefSeq" id="WP_057974580.1">
    <property type="nucleotide sequence ID" value="NZ_AZDI01000009.1"/>
</dbReference>
<organism evidence="15 16">
    <name type="scientific">Dellaglioa algida DSM 15638</name>
    <dbReference type="NCBI Taxonomy" id="1423719"/>
    <lineage>
        <taxon>Bacteria</taxon>
        <taxon>Bacillati</taxon>
        <taxon>Bacillota</taxon>
        <taxon>Bacilli</taxon>
        <taxon>Lactobacillales</taxon>
        <taxon>Lactobacillaceae</taxon>
        <taxon>Dellaglioa</taxon>
    </lineage>
</organism>
<gene>
    <name evidence="15" type="ORF">FC66_GL001530</name>
</gene>
<feature type="active site" description="Proton acceptor" evidence="12">
    <location>
        <position position="285"/>
    </location>
</feature>
<name>A0A0R1HG47_9LACO</name>
<comment type="catalytic activity">
    <reaction evidence="11 12">
        <text>XTP + H2O = XMP + diphosphate + H(+)</text>
        <dbReference type="Rhea" id="RHEA:28610"/>
        <dbReference type="ChEBI" id="CHEBI:15377"/>
        <dbReference type="ChEBI" id="CHEBI:15378"/>
        <dbReference type="ChEBI" id="CHEBI:33019"/>
        <dbReference type="ChEBI" id="CHEBI:57464"/>
        <dbReference type="ChEBI" id="CHEBI:61314"/>
        <dbReference type="EC" id="3.6.1.66"/>
    </reaction>
</comment>
<dbReference type="PANTHER" id="PTHR11067">
    <property type="entry name" value="INOSINE TRIPHOSPHATE PYROPHOSPHATASE/HAM1 PROTEIN"/>
    <property type="match status" value="1"/>
</dbReference>
<evidence type="ECO:0000256" key="2">
    <source>
        <dbReference type="ARBA" id="ARBA00011738"/>
    </source>
</evidence>
<evidence type="ECO:0000256" key="9">
    <source>
        <dbReference type="ARBA" id="ARBA00023080"/>
    </source>
</evidence>
<comment type="function">
    <text evidence="12">Pyrophosphatase that catalyzes the hydrolysis of nucleoside triphosphates to their monophosphate derivatives, with a high preference for the non-canonical purine nucleotides XTP (xanthosine triphosphate), dITP (deoxyinosine triphosphate) and ITP. Seems to function as a house-cleaning enzyme that removes non-canonical purine nucleotides from the nucleotide pool, thus preventing their incorporation into DNA/RNA and avoiding chromosomal lesions.</text>
</comment>
<evidence type="ECO:0000256" key="11">
    <source>
        <dbReference type="ARBA" id="ARBA00052017"/>
    </source>
</evidence>
<reference evidence="15 16" key="1">
    <citation type="journal article" date="2015" name="Genome Announc.">
        <title>Expanding the biotechnology potential of lactobacilli through comparative genomics of 213 strains and associated genera.</title>
        <authorList>
            <person name="Sun Z."/>
            <person name="Harris H.M."/>
            <person name="McCann A."/>
            <person name="Guo C."/>
            <person name="Argimon S."/>
            <person name="Zhang W."/>
            <person name="Yang X."/>
            <person name="Jeffery I.B."/>
            <person name="Cooney J.C."/>
            <person name="Kagawa T.F."/>
            <person name="Liu W."/>
            <person name="Song Y."/>
            <person name="Salvetti E."/>
            <person name="Wrobel A."/>
            <person name="Rasinkangas P."/>
            <person name="Parkhill J."/>
            <person name="Rea M.C."/>
            <person name="O'Sullivan O."/>
            <person name="Ritari J."/>
            <person name="Douillard F.P."/>
            <person name="Paul Ross R."/>
            <person name="Yang R."/>
            <person name="Briner A.E."/>
            <person name="Felis G.E."/>
            <person name="de Vos W.M."/>
            <person name="Barrangou R."/>
            <person name="Klaenhammer T.R."/>
            <person name="Caufield P.W."/>
            <person name="Cui Y."/>
            <person name="Zhang H."/>
            <person name="O'Toole P.W."/>
        </authorList>
    </citation>
    <scope>NUCLEOTIDE SEQUENCE [LARGE SCALE GENOMIC DNA]</scope>
    <source>
        <strain evidence="15 16">DSM 15638</strain>
    </source>
</reference>
<dbReference type="STRING" id="1423719.FC66_GL001530"/>
<evidence type="ECO:0000256" key="10">
    <source>
        <dbReference type="ARBA" id="ARBA00051875"/>
    </source>
</evidence>
<dbReference type="SUPFAM" id="SSF54211">
    <property type="entry name" value="Ribosomal protein S5 domain 2-like"/>
    <property type="match status" value="1"/>
</dbReference>
<evidence type="ECO:0000259" key="14">
    <source>
        <dbReference type="Pfam" id="PF03725"/>
    </source>
</evidence>
<accession>A0A0R1HG47</accession>
<dbReference type="NCBIfam" id="NF011397">
    <property type="entry name" value="PRK14822.1"/>
    <property type="match status" value="1"/>
</dbReference>
<feature type="binding site" evidence="12">
    <location>
        <begin position="367"/>
        <end position="370"/>
    </location>
    <ligand>
        <name>substrate</name>
    </ligand>
</feature>
<comment type="catalytic activity">
    <reaction evidence="12">
        <text>ITP + H2O = IMP + diphosphate + H(+)</text>
        <dbReference type="Rhea" id="RHEA:29399"/>
        <dbReference type="ChEBI" id="CHEBI:15377"/>
        <dbReference type="ChEBI" id="CHEBI:15378"/>
        <dbReference type="ChEBI" id="CHEBI:33019"/>
        <dbReference type="ChEBI" id="CHEBI:58053"/>
        <dbReference type="ChEBI" id="CHEBI:61402"/>
        <dbReference type="EC" id="3.6.1.66"/>
    </reaction>
</comment>
<comment type="similarity">
    <text evidence="1 12 13">Belongs to the HAM1 NTPase family.</text>
</comment>
<dbReference type="PATRIC" id="fig|1423719.4.peg.1556"/>
<dbReference type="GO" id="GO:0036220">
    <property type="term" value="F:ITP diphosphatase activity"/>
    <property type="evidence" value="ECO:0007669"/>
    <property type="project" value="UniProtKB-UniRule"/>
</dbReference>
<evidence type="ECO:0000256" key="1">
    <source>
        <dbReference type="ARBA" id="ARBA00008023"/>
    </source>
</evidence>
<dbReference type="OrthoDB" id="9807456at2"/>
<dbReference type="EMBL" id="AZDI01000009">
    <property type="protein sequence ID" value="KRK45413.1"/>
    <property type="molecule type" value="Genomic_DNA"/>
</dbReference>
<dbReference type="CDD" id="cd00515">
    <property type="entry name" value="HAM1"/>
    <property type="match status" value="1"/>
</dbReference>
<keyword evidence="8 12" id="KW-0460">Magnesium</keyword>
<dbReference type="GO" id="GO:0005829">
    <property type="term" value="C:cytosol"/>
    <property type="evidence" value="ECO:0007669"/>
    <property type="project" value="TreeGrafter"/>
</dbReference>
<evidence type="ECO:0000256" key="12">
    <source>
        <dbReference type="HAMAP-Rule" id="MF_01405"/>
    </source>
</evidence>
<dbReference type="PANTHER" id="PTHR11067:SF9">
    <property type="entry name" value="INOSINE TRIPHOSPHATE PYROPHOSPHATASE"/>
    <property type="match status" value="1"/>
</dbReference>
<evidence type="ECO:0000313" key="16">
    <source>
        <dbReference type="Proteomes" id="UP000051450"/>
    </source>
</evidence>
<evidence type="ECO:0000256" key="6">
    <source>
        <dbReference type="ARBA" id="ARBA00022741"/>
    </source>
</evidence>
<keyword evidence="6 12" id="KW-0547">Nucleotide-binding</keyword>
<evidence type="ECO:0000256" key="7">
    <source>
        <dbReference type="ARBA" id="ARBA00022801"/>
    </source>
</evidence>
<evidence type="ECO:0000256" key="5">
    <source>
        <dbReference type="ARBA" id="ARBA00022723"/>
    </source>
</evidence>
<keyword evidence="9 12" id="KW-0546">Nucleotide metabolism</keyword>
<dbReference type="GO" id="GO:0009117">
    <property type="term" value="P:nucleotide metabolic process"/>
    <property type="evidence" value="ECO:0007669"/>
    <property type="project" value="UniProtKB-KW"/>
</dbReference>
<protein>
    <recommendedName>
        <fullName evidence="12">dITP/XTP pyrophosphatase</fullName>
        <ecNumber evidence="12">3.6.1.66</ecNumber>
    </recommendedName>
    <alternativeName>
        <fullName evidence="12">Non-canonical purine NTP pyrophosphatase</fullName>
    </alternativeName>
    <alternativeName>
        <fullName evidence="12">Non-standard purine NTP pyrophosphatase</fullName>
    </alternativeName>
    <alternativeName>
        <fullName evidence="12">Nucleoside-triphosphate diphosphatase</fullName>
    </alternativeName>
    <alternativeName>
        <fullName evidence="12">Nucleoside-triphosphate pyrophosphatase</fullName>
        <shortName evidence="12">NTPase</shortName>
    </alternativeName>
</protein>
<dbReference type="Pfam" id="PF01725">
    <property type="entry name" value="Ham1p_like"/>
    <property type="match status" value="1"/>
</dbReference>